<evidence type="ECO:0000256" key="6">
    <source>
        <dbReference type="ARBA" id="ARBA00023186"/>
    </source>
</evidence>
<dbReference type="OrthoDB" id="9789811at2"/>
<dbReference type="HAMAP" id="MF_01151">
    <property type="entry name" value="GrpE"/>
    <property type="match status" value="1"/>
</dbReference>
<dbReference type="GO" id="GO:0042803">
    <property type="term" value="F:protein homodimerization activity"/>
    <property type="evidence" value="ECO:0007669"/>
    <property type="project" value="InterPro"/>
</dbReference>
<dbReference type="PANTHER" id="PTHR21237:SF23">
    <property type="entry name" value="GRPE PROTEIN HOMOLOG, MITOCHONDRIAL"/>
    <property type="match status" value="1"/>
</dbReference>
<comment type="function">
    <text evidence="7 10 11">Participates actively in the response to hyperosmotic and heat shock by preventing the aggregation of stress-denatured proteins, in association with DnaK and GrpE. It is the nucleotide exchange factor for DnaK and may function as a thermosensor. Unfolded proteins bind initially to DnaJ; upon interaction with the DnaJ-bound protein, DnaK hydrolyzes its bound ATP, resulting in the formation of a stable complex. GrpE releases ADP from DnaK; ATP binding to DnaK triggers the release of the substrate protein, thus completing the reaction cycle. Several rounds of ATP-dependent interactions between DnaJ, DnaK and GrpE are required for fully efficient folding.</text>
</comment>
<evidence type="ECO:0000256" key="11">
    <source>
        <dbReference type="RuleBase" id="RU000639"/>
    </source>
</evidence>
<feature type="compositionally biased region" description="Basic and acidic residues" evidence="13">
    <location>
        <begin position="1"/>
        <end position="13"/>
    </location>
</feature>
<evidence type="ECO:0000256" key="2">
    <source>
        <dbReference type="ARBA" id="ARBA00009054"/>
    </source>
</evidence>
<dbReference type="RefSeq" id="WP_053951366.1">
    <property type="nucleotide sequence ID" value="NZ_CP010552.1"/>
</dbReference>
<dbReference type="PANTHER" id="PTHR21237">
    <property type="entry name" value="GRPE PROTEIN"/>
    <property type="match status" value="1"/>
</dbReference>
<dbReference type="Gene3D" id="3.90.20.20">
    <property type="match status" value="1"/>
</dbReference>
<proteinExistence type="inferred from homology"/>
<organism evidence="14 15">
    <name type="scientific">Candidatus Thioglobus autotrophicus</name>
    <dbReference type="NCBI Taxonomy" id="1705394"/>
    <lineage>
        <taxon>Bacteria</taxon>
        <taxon>Pseudomonadati</taxon>
        <taxon>Pseudomonadota</taxon>
        <taxon>Gammaproteobacteria</taxon>
        <taxon>Candidatus Pseudothioglobaceae</taxon>
        <taxon>Candidatus Thioglobus</taxon>
    </lineage>
</organism>
<evidence type="ECO:0000256" key="5">
    <source>
        <dbReference type="ARBA" id="ARBA00023016"/>
    </source>
</evidence>
<dbReference type="FunFam" id="2.30.22.10:FF:000001">
    <property type="entry name" value="Protein GrpE"/>
    <property type="match status" value="1"/>
</dbReference>
<evidence type="ECO:0000256" key="9">
    <source>
        <dbReference type="ARBA" id="ARBA00076414"/>
    </source>
</evidence>
<evidence type="ECO:0000256" key="8">
    <source>
        <dbReference type="ARBA" id="ARBA00072274"/>
    </source>
</evidence>
<dbReference type="SUPFAM" id="SSF51064">
    <property type="entry name" value="Head domain of nucleotide exchange factor GrpE"/>
    <property type="match status" value="1"/>
</dbReference>
<dbReference type="CDD" id="cd00446">
    <property type="entry name" value="GrpE"/>
    <property type="match status" value="1"/>
</dbReference>
<reference evidence="14 15" key="1">
    <citation type="journal article" date="2015" name="Genome Announc.">
        <title>Genome Sequence of 'Candidatus Thioglobus autotrophica' Strain EF1, a Chemoautotroph from the SUP05 Clade of Marine Gammaproteobacteria.</title>
        <authorList>
            <person name="Shah V."/>
            <person name="Morris R.M."/>
        </authorList>
    </citation>
    <scope>NUCLEOTIDE SEQUENCE [LARGE SCALE GENOMIC DNA]</scope>
    <source>
        <strain evidence="14 15">EF1</strain>
    </source>
</reference>
<dbReference type="AlphaFoldDB" id="A0A0M4NTJ6"/>
<dbReference type="Pfam" id="PF01025">
    <property type="entry name" value="GrpE"/>
    <property type="match status" value="1"/>
</dbReference>
<evidence type="ECO:0000313" key="14">
    <source>
        <dbReference type="EMBL" id="ALE52419.1"/>
    </source>
</evidence>
<dbReference type="InterPro" id="IPR009012">
    <property type="entry name" value="GrpE_head"/>
</dbReference>
<evidence type="ECO:0000256" key="13">
    <source>
        <dbReference type="SAM" id="MobiDB-lite"/>
    </source>
</evidence>
<dbReference type="Gene3D" id="2.30.22.10">
    <property type="entry name" value="Head domain of nucleotide exchange factor GrpE"/>
    <property type="match status" value="1"/>
</dbReference>
<dbReference type="Proteomes" id="UP000058020">
    <property type="component" value="Chromosome"/>
</dbReference>
<dbReference type="SUPFAM" id="SSF58014">
    <property type="entry name" value="Coiled-coil domain of nucleotide exchange factor GrpE"/>
    <property type="match status" value="1"/>
</dbReference>
<keyword evidence="6 10" id="KW-0143">Chaperone</keyword>
<protein>
    <recommendedName>
        <fullName evidence="8 10">Protein GrpE</fullName>
    </recommendedName>
    <alternativeName>
        <fullName evidence="9 10">HSP-70 cofactor</fullName>
    </alternativeName>
</protein>
<dbReference type="PROSITE" id="PS01071">
    <property type="entry name" value="GRPE"/>
    <property type="match status" value="1"/>
</dbReference>
<keyword evidence="4 10" id="KW-0963">Cytoplasm</keyword>
<dbReference type="InterPro" id="IPR000740">
    <property type="entry name" value="GrpE"/>
</dbReference>
<sequence length="181" mass="20220">MTKKQDQDESVEKIDDENIEATEQEAPEDDLATQLETAQQSAKDNWDKVLRAQAEMENLKRRNAKDLENAHKFALDGFVKALLEVKDSLTMGLKTAQDDNASVDSITEGLEMTDKVFLSTLEKFGVELLNPTGEAFNPEFHEAVTMIPMPDKESNSVLEVVQHGFTLNGRLVRPAMVVVVQ</sequence>
<evidence type="ECO:0000256" key="10">
    <source>
        <dbReference type="HAMAP-Rule" id="MF_01151"/>
    </source>
</evidence>
<dbReference type="GO" id="GO:0051087">
    <property type="term" value="F:protein-folding chaperone binding"/>
    <property type="evidence" value="ECO:0007669"/>
    <property type="project" value="InterPro"/>
</dbReference>
<keyword evidence="5 10" id="KW-0346">Stress response</keyword>
<comment type="subcellular location">
    <subcellularLocation>
        <location evidence="1 10">Cytoplasm</location>
    </subcellularLocation>
</comment>
<accession>A0A0M4NTJ6</accession>
<feature type="compositionally biased region" description="Acidic residues" evidence="13">
    <location>
        <begin position="14"/>
        <end position="31"/>
    </location>
</feature>
<dbReference type="PRINTS" id="PR00773">
    <property type="entry name" value="GRPEPROTEIN"/>
</dbReference>
<dbReference type="GO" id="GO:0000774">
    <property type="term" value="F:adenyl-nucleotide exchange factor activity"/>
    <property type="evidence" value="ECO:0007669"/>
    <property type="project" value="InterPro"/>
</dbReference>
<comment type="similarity">
    <text evidence="2 10 12">Belongs to the GrpE family.</text>
</comment>
<name>A0A0M4NTJ6_9GAMM</name>
<evidence type="ECO:0000256" key="1">
    <source>
        <dbReference type="ARBA" id="ARBA00004496"/>
    </source>
</evidence>
<evidence type="ECO:0000256" key="4">
    <source>
        <dbReference type="ARBA" id="ARBA00022490"/>
    </source>
</evidence>
<feature type="region of interest" description="Disordered" evidence="13">
    <location>
        <begin position="1"/>
        <end position="44"/>
    </location>
</feature>
<dbReference type="EMBL" id="CP010552">
    <property type="protein sequence ID" value="ALE52419.1"/>
    <property type="molecule type" value="Genomic_DNA"/>
</dbReference>
<dbReference type="KEGG" id="tho:SP60_03815"/>
<dbReference type="InterPro" id="IPR013805">
    <property type="entry name" value="GrpE_CC"/>
</dbReference>
<feature type="compositionally biased region" description="Polar residues" evidence="13">
    <location>
        <begin position="34"/>
        <end position="43"/>
    </location>
</feature>
<evidence type="ECO:0000256" key="12">
    <source>
        <dbReference type="RuleBase" id="RU004478"/>
    </source>
</evidence>
<dbReference type="GO" id="GO:0005829">
    <property type="term" value="C:cytosol"/>
    <property type="evidence" value="ECO:0007669"/>
    <property type="project" value="TreeGrafter"/>
</dbReference>
<gene>
    <name evidence="10" type="primary">grpE</name>
    <name evidence="14" type="ORF">SP60_03815</name>
</gene>
<dbReference type="PATRIC" id="fig|1705394.5.peg.766"/>
<dbReference type="GO" id="GO:0006457">
    <property type="term" value="P:protein folding"/>
    <property type="evidence" value="ECO:0007669"/>
    <property type="project" value="InterPro"/>
</dbReference>
<keyword evidence="15" id="KW-1185">Reference proteome</keyword>
<dbReference type="GO" id="GO:0051082">
    <property type="term" value="F:unfolded protein binding"/>
    <property type="evidence" value="ECO:0007669"/>
    <property type="project" value="TreeGrafter"/>
</dbReference>
<evidence type="ECO:0000313" key="15">
    <source>
        <dbReference type="Proteomes" id="UP000058020"/>
    </source>
</evidence>
<dbReference type="STRING" id="1705394.SP60_03815"/>
<comment type="subunit">
    <text evidence="3 10">Homodimer.</text>
</comment>
<dbReference type="NCBIfam" id="NF010748">
    <property type="entry name" value="PRK14150.1"/>
    <property type="match status" value="1"/>
</dbReference>
<evidence type="ECO:0000256" key="3">
    <source>
        <dbReference type="ARBA" id="ARBA00011738"/>
    </source>
</evidence>
<evidence type="ECO:0000256" key="7">
    <source>
        <dbReference type="ARBA" id="ARBA00053401"/>
    </source>
</evidence>